<dbReference type="Proteomes" id="UP000029227">
    <property type="component" value="Unassembled WGS sequence"/>
</dbReference>
<dbReference type="STRING" id="754436.JCM19237_2049"/>
<reference evidence="1 2" key="1">
    <citation type="journal article" date="2014" name="Genome Announc.">
        <title>Draft Genome Sequences of Two Vibrionaceae Species, Vibrio ponticus C121 and Photobacterium aphoticum C119, Isolated as Coral Reef Microbiota.</title>
        <authorList>
            <person name="Al-saari N."/>
            <person name="Meirelles P.M."/>
            <person name="Mino S."/>
            <person name="Suda W."/>
            <person name="Oshima K."/>
            <person name="Hattori M."/>
            <person name="Ohkuma M."/>
            <person name="Thompson F.L."/>
            <person name="Gomez-Gil B."/>
            <person name="Sawabe T."/>
            <person name="Sawabe T."/>
        </authorList>
    </citation>
    <scope>NUCLEOTIDE SEQUENCE [LARGE SCALE GENOMIC DNA]</scope>
    <source>
        <strain evidence="1 2">JCM 19237</strain>
    </source>
</reference>
<name>A0A090QNS1_9GAMM</name>
<sequence>MLVVILWALRRYFQTHPKPERWQLWQLLRKGQWAPARTLIYRRLRLNVGEVEITKAKVGEELPTWQQDSEAFQQDGVAERQINRDNAARFQRLWRHVSAKGTVESGENETIITRLRQWRLPKALPELTKTSDAIASKTKTQPKA</sequence>
<dbReference type="EMBL" id="BBMN01000003">
    <property type="protein sequence ID" value="GAL03898.1"/>
    <property type="molecule type" value="Genomic_DNA"/>
</dbReference>
<proteinExistence type="predicted"/>
<evidence type="ECO:0000313" key="2">
    <source>
        <dbReference type="Proteomes" id="UP000029227"/>
    </source>
</evidence>
<evidence type="ECO:0000313" key="1">
    <source>
        <dbReference type="EMBL" id="GAL03898.1"/>
    </source>
</evidence>
<accession>A0A090QNS1</accession>
<gene>
    <name evidence="1" type="ORF">JCM19237_2049</name>
</gene>
<comment type="caution">
    <text evidence="1">The sequence shown here is derived from an EMBL/GenBank/DDBJ whole genome shotgun (WGS) entry which is preliminary data.</text>
</comment>
<protein>
    <submittedName>
        <fullName evidence="1">BatD protein</fullName>
    </submittedName>
</protein>
<organism evidence="1 2">
    <name type="scientific">Photobacterium aphoticum</name>
    <dbReference type="NCBI Taxonomy" id="754436"/>
    <lineage>
        <taxon>Bacteria</taxon>
        <taxon>Pseudomonadati</taxon>
        <taxon>Pseudomonadota</taxon>
        <taxon>Gammaproteobacteria</taxon>
        <taxon>Vibrionales</taxon>
        <taxon>Vibrionaceae</taxon>
        <taxon>Photobacterium</taxon>
    </lineage>
</organism>
<dbReference type="AlphaFoldDB" id="A0A090QNS1"/>